<proteinExistence type="predicted"/>
<evidence type="ECO:0000259" key="9">
    <source>
        <dbReference type="PROSITE" id="PS50850"/>
    </source>
</evidence>
<evidence type="ECO:0000256" key="7">
    <source>
        <dbReference type="ARBA" id="ARBA00023136"/>
    </source>
</evidence>
<feature type="transmembrane region" description="Helical" evidence="8">
    <location>
        <begin position="157"/>
        <end position="178"/>
    </location>
</feature>
<dbReference type="PANTHER" id="PTHR43528">
    <property type="entry name" value="ALPHA-KETOGLUTARATE PERMEASE"/>
    <property type="match status" value="1"/>
</dbReference>
<dbReference type="Pfam" id="PF07690">
    <property type="entry name" value="MFS_1"/>
    <property type="match status" value="1"/>
</dbReference>
<dbReference type="PROSITE" id="PS50850">
    <property type="entry name" value="MFS"/>
    <property type="match status" value="1"/>
</dbReference>
<dbReference type="InterPro" id="IPR020846">
    <property type="entry name" value="MFS_dom"/>
</dbReference>
<feature type="transmembrane region" description="Helical" evidence="8">
    <location>
        <begin position="58"/>
        <end position="81"/>
    </location>
</feature>
<dbReference type="SUPFAM" id="SSF103473">
    <property type="entry name" value="MFS general substrate transporter"/>
    <property type="match status" value="1"/>
</dbReference>
<evidence type="ECO:0000313" key="11">
    <source>
        <dbReference type="Proteomes" id="UP001500604"/>
    </source>
</evidence>
<keyword evidence="2" id="KW-0813">Transport</keyword>
<feature type="transmembrane region" description="Helical" evidence="8">
    <location>
        <begin position="18"/>
        <end position="38"/>
    </location>
</feature>
<dbReference type="EMBL" id="BAABFL010000471">
    <property type="protein sequence ID" value="GAA4652204.1"/>
    <property type="molecule type" value="Genomic_DNA"/>
</dbReference>
<dbReference type="PANTHER" id="PTHR43528:SF1">
    <property type="entry name" value="ALPHA-KETOGLUTARATE PERMEASE"/>
    <property type="match status" value="1"/>
</dbReference>
<feature type="transmembrane region" description="Helical" evidence="8">
    <location>
        <begin position="88"/>
        <end position="107"/>
    </location>
</feature>
<feature type="transmembrane region" description="Helical" evidence="8">
    <location>
        <begin position="276"/>
        <end position="297"/>
    </location>
</feature>
<evidence type="ECO:0000256" key="5">
    <source>
        <dbReference type="ARBA" id="ARBA00022847"/>
    </source>
</evidence>
<keyword evidence="7 8" id="KW-0472">Membrane</keyword>
<evidence type="ECO:0000256" key="2">
    <source>
        <dbReference type="ARBA" id="ARBA00022448"/>
    </source>
</evidence>
<comment type="caution">
    <text evidence="10">The sequence shown here is derived from an EMBL/GenBank/DDBJ whole genome shotgun (WGS) entry which is preliminary data.</text>
</comment>
<feature type="domain" description="Major facilitator superfamily (MFS) profile" evidence="9">
    <location>
        <begin position="17"/>
        <end position="309"/>
    </location>
</feature>
<evidence type="ECO:0000256" key="4">
    <source>
        <dbReference type="ARBA" id="ARBA00022692"/>
    </source>
</evidence>
<keyword evidence="6 8" id="KW-1133">Transmembrane helix</keyword>
<dbReference type="RefSeq" id="WP_345198724.1">
    <property type="nucleotide sequence ID" value="NZ_BAABFL010000471.1"/>
</dbReference>
<keyword evidence="4 8" id="KW-0812">Transmembrane</keyword>
<feature type="transmembrane region" description="Helical" evidence="8">
    <location>
        <begin position="184"/>
        <end position="203"/>
    </location>
</feature>
<evidence type="ECO:0000256" key="3">
    <source>
        <dbReference type="ARBA" id="ARBA00022475"/>
    </source>
</evidence>
<feature type="transmembrane region" description="Helical" evidence="8">
    <location>
        <begin position="238"/>
        <end position="264"/>
    </location>
</feature>
<evidence type="ECO:0000256" key="1">
    <source>
        <dbReference type="ARBA" id="ARBA00004651"/>
    </source>
</evidence>
<accession>A0ABP8V9K9</accession>
<dbReference type="InterPro" id="IPR011701">
    <property type="entry name" value="MFS"/>
</dbReference>
<feature type="transmembrane region" description="Helical" evidence="8">
    <location>
        <begin position="113"/>
        <end position="136"/>
    </location>
</feature>
<protein>
    <recommendedName>
        <fullName evidence="9">Major facilitator superfamily (MFS) profile domain-containing protein</fullName>
    </recommendedName>
</protein>
<reference evidence="11" key="1">
    <citation type="journal article" date="2019" name="Int. J. Syst. Evol. Microbiol.">
        <title>The Global Catalogue of Microorganisms (GCM) 10K type strain sequencing project: providing services to taxonomists for standard genome sequencing and annotation.</title>
        <authorList>
            <consortium name="The Broad Institute Genomics Platform"/>
            <consortium name="The Broad Institute Genome Sequencing Center for Infectious Disease"/>
            <person name="Wu L."/>
            <person name="Ma J."/>
        </authorList>
    </citation>
    <scope>NUCLEOTIDE SEQUENCE [LARGE SCALE GENOMIC DNA]</scope>
    <source>
        <strain evidence="11">JCM 17805</strain>
    </source>
</reference>
<gene>
    <name evidence="10" type="ORF">GCM10023116_44880</name>
</gene>
<keyword evidence="5" id="KW-0769">Symport</keyword>
<organism evidence="10 11">
    <name type="scientific">Kistimonas scapharcae</name>
    <dbReference type="NCBI Taxonomy" id="1036133"/>
    <lineage>
        <taxon>Bacteria</taxon>
        <taxon>Pseudomonadati</taxon>
        <taxon>Pseudomonadota</taxon>
        <taxon>Gammaproteobacteria</taxon>
        <taxon>Oceanospirillales</taxon>
        <taxon>Endozoicomonadaceae</taxon>
        <taxon>Kistimonas</taxon>
    </lineage>
</organism>
<evidence type="ECO:0000256" key="8">
    <source>
        <dbReference type="SAM" id="Phobius"/>
    </source>
</evidence>
<keyword evidence="11" id="KW-1185">Reference proteome</keyword>
<dbReference type="Gene3D" id="1.20.1250.20">
    <property type="entry name" value="MFS general substrate transporter like domains"/>
    <property type="match status" value="1"/>
</dbReference>
<keyword evidence="3" id="KW-1003">Cell membrane</keyword>
<dbReference type="InterPro" id="IPR051084">
    <property type="entry name" value="H+-coupled_symporters"/>
</dbReference>
<sequence>MIDSPINDMNTLQRHRPVFIICSGAIAEWLEFSAYLYLAPRLSQLFFPEQSPSAAMVSVFGLFAIAYVIRPLGGFLFGYLGDRYGRRLTLTLSVLIMALATTGIGLLPTWHSIGLLAPVLLLLCRVLQGVAIAGEFTNAAVFMIEQGRGNPCLAGSWANWGANLGVAFGALIAALVSLPIMSDWAWRIPFLLSCLTSLLALVIRRHLQESPVFDAAKAQSLTPAAVLRELISQHKRSSLAVILVSACAGVTLYVGNMFWCSYVANQGYFSTSQANVIASVDMGIEFIALPLMAILAYRIGSEKSWRQVY</sequence>
<evidence type="ECO:0000256" key="6">
    <source>
        <dbReference type="ARBA" id="ARBA00022989"/>
    </source>
</evidence>
<evidence type="ECO:0000313" key="10">
    <source>
        <dbReference type="EMBL" id="GAA4652204.1"/>
    </source>
</evidence>
<dbReference type="InterPro" id="IPR036259">
    <property type="entry name" value="MFS_trans_sf"/>
</dbReference>
<name>A0ABP8V9K9_9GAMM</name>
<comment type="subcellular location">
    <subcellularLocation>
        <location evidence="1">Cell membrane</location>
        <topology evidence="1">Multi-pass membrane protein</topology>
    </subcellularLocation>
</comment>
<dbReference type="Proteomes" id="UP001500604">
    <property type="component" value="Unassembled WGS sequence"/>
</dbReference>